<dbReference type="InterPro" id="IPR001173">
    <property type="entry name" value="Glyco_trans_2-like"/>
</dbReference>
<accession>A0ABU7R8U1</accession>
<name>A0ABU7R8U1_9ACTN</name>
<dbReference type="Pfam" id="PF00535">
    <property type="entry name" value="Glycos_transf_2"/>
    <property type="match status" value="1"/>
</dbReference>
<evidence type="ECO:0000256" key="1">
    <source>
        <dbReference type="ARBA" id="ARBA00006739"/>
    </source>
</evidence>
<gene>
    <name evidence="5" type="ORF">VXJ25_03255</name>
</gene>
<keyword evidence="6" id="KW-1185">Reference proteome</keyword>
<feature type="domain" description="Glycosyltransferase 2-like" evidence="4">
    <location>
        <begin position="12"/>
        <end position="120"/>
    </location>
</feature>
<keyword evidence="3" id="KW-0808">Transferase</keyword>
<evidence type="ECO:0000313" key="5">
    <source>
        <dbReference type="EMBL" id="MEE6147019.1"/>
    </source>
</evidence>
<evidence type="ECO:0000313" key="6">
    <source>
        <dbReference type="Proteomes" id="UP001332931"/>
    </source>
</evidence>
<proteinExistence type="inferred from homology"/>
<sequence>MPHAKSKPEVAVVMSTYNGARYLEEQVESILAQEGVDVRLYVRDDGSTDGTVEKLERWASAGTLELLDGGNLGVTRSFLLLVSQVAERHPYVALADQDDVWHTNKLLRATTRLSELDPSLPAAYCSEYTYCDQDLVPRGRSHLNRIGVDFQRMLYENVTSGNTMVMNQLLARAVSRAGLEGVYTHDWWVSLVATAIGTLVFDDFSSLEYRRLSNNASASGRGAKEVLANRVRRYVAGDELGLVTRQLEKLRDEYWDRMPDDRRRLLAHFLEDDGLSKARTPGRLRQSERDEVALRALFLLGRL</sequence>
<dbReference type="PANTHER" id="PTHR43685:SF5">
    <property type="entry name" value="GLYCOSYLTRANSFERASE EPSE-RELATED"/>
    <property type="match status" value="1"/>
</dbReference>
<dbReference type="InterPro" id="IPR029044">
    <property type="entry name" value="Nucleotide-diphossugar_trans"/>
</dbReference>
<comment type="caution">
    <text evidence="5">The sequence shown here is derived from an EMBL/GenBank/DDBJ whole genome shotgun (WGS) entry which is preliminary data.</text>
</comment>
<reference evidence="5 6" key="1">
    <citation type="submission" date="2024-01" db="EMBL/GenBank/DDBJ databases">
        <title>Description of Olsenella sp. nov., isolated from pig feces.</title>
        <authorList>
            <person name="Chang Y.-H."/>
        </authorList>
    </citation>
    <scope>NUCLEOTIDE SEQUENCE [LARGE SCALE GENOMIC DNA]</scope>
    <source>
        <strain evidence="5 6">YH-ols2223</strain>
    </source>
</reference>
<dbReference type="InterPro" id="IPR050834">
    <property type="entry name" value="Glycosyltransf_2"/>
</dbReference>
<evidence type="ECO:0000256" key="3">
    <source>
        <dbReference type="ARBA" id="ARBA00022679"/>
    </source>
</evidence>
<keyword evidence="2" id="KW-0328">Glycosyltransferase</keyword>
<evidence type="ECO:0000256" key="2">
    <source>
        <dbReference type="ARBA" id="ARBA00022676"/>
    </source>
</evidence>
<protein>
    <submittedName>
        <fullName evidence="5">Glycosyltransferase family 2 protein</fullName>
    </submittedName>
</protein>
<dbReference type="EMBL" id="JAZGJQ010000002">
    <property type="protein sequence ID" value="MEE6147019.1"/>
    <property type="molecule type" value="Genomic_DNA"/>
</dbReference>
<dbReference type="CDD" id="cd04196">
    <property type="entry name" value="GT_2_like_d"/>
    <property type="match status" value="1"/>
</dbReference>
<dbReference type="PANTHER" id="PTHR43685">
    <property type="entry name" value="GLYCOSYLTRANSFERASE"/>
    <property type="match status" value="1"/>
</dbReference>
<comment type="similarity">
    <text evidence="1">Belongs to the glycosyltransferase 2 family.</text>
</comment>
<evidence type="ECO:0000259" key="4">
    <source>
        <dbReference type="Pfam" id="PF00535"/>
    </source>
</evidence>
<dbReference type="Proteomes" id="UP001332931">
    <property type="component" value="Unassembled WGS sequence"/>
</dbReference>
<dbReference type="RefSeq" id="WP_330957784.1">
    <property type="nucleotide sequence ID" value="NZ_JAZGJQ010000002.1"/>
</dbReference>
<organism evidence="5 6">
    <name type="scientific">Olsenella absiana</name>
    <dbReference type="NCBI Taxonomy" id="3115222"/>
    <lineage>
        <taxon>Bacteria</taxon>
        <taxon>Bacillati</taxon>
        <taxon>Actinomycetota</taxon>
        <taxon>Coriobacteriia</taxon>
        <taxon>Coriobacteriales</taxon>
        <taxon>Atopobiaceae</taxon>
        <taxon>Olsenella</taxon>
    </lineage>
</organism>
<dbReference type="Gene3D" id="3.90.550.10">
    <property type="entry name" value="Spore Coat Polysaccharide Biosynthesis Protein SpsA, Chain A"/>
    <property type="match status" value="1"/>
</dbReference>
<dbReference type="SUPFAM" id="SSF53448">
    <property type="entry name" value="Nucleotide-diphospho-sugar transferases"/>
    <property type="match status" value="1"/>
</dbReference>